<sequence>MWRSAVLLLLHERTIRIRLPPLGSLVKKQRHGFCLLRLGHQHCVAAQHHGLVLHLVPVNPSENLGYKLDISIREAMIVFSYSKITFIVITVKAIKIYFLCIKCINISQVRLNICVLT</sequence>
<accession>A0A3B4TJN2</accession>
<protein>
    <submittedName>
        <fullName evidence="1">Uncharacterized protein</fullName>
    </submittedName>
</protein>
<dbReference type="AlphaFoldDB" id="A0A3B4TJN2"/>
<evidence type="ECO:0000313" key="1">
    <source>
        <dbReference type="Ensembl" id="ENSSDUP00000006238.1"/>
    </source>
</evidence>
<keyword evidence="2" id="KW-1185">Reference proteome</keyword>
<organism evidence="1 2">
    <name type="scientific">Seriola dumerili</name>
    <name type="common">Greater amberjack</name>
    <name type="synonym">Caranx dumerili</name>
    <dbReference type="NCBI Taxonomy" id="41447"/>
    <lineage>
        <taxon>Eukaryota</taxon>
        <taxon>Metazoa</taxon>
        <taxon>Chordata</taxon>
        <taxon>Craniata</taxon>
        <taxon>Vertebrata</taxon>
        <taxon>Euteleostomi</taxon>
        <taxon>Actinopterygii</taxon>
        <taxon>Neopterygii</taxon>
        <taxon>Teleostei</taxon>
        <taxon>Neoteleostei</taxon>
        <taxon>Acanthomorphata</taxon>
        <taxon>Carangaria</taxon>
        <taxon>Carangiformes</taxon>
        <taxon>Carangidae</taxon>
        <taxon>Seriola</taxon>
    </lineage>
</organism>
<reference evidence="1" key="2">
    <citation type="submission" date="2025-09" db="UniProtKB">
        <authorList>
            <consortium name="Ensembl"/>
        </authorList>
    </citation>
    <scope>IDENTIFICATION</scope>
</reference>
<name>A0A3B4TJN2_SERDU</name>
<evidence type="ECO:0000313" key="2">
    <source>
        <dbReference type="Proteomes" id="UP000261420"/>
    </source>
</evidence>
<dbReference type="Proteomes" id="UP000261420">
    <property type="component" value="Unplaced"/>
</dbReference>
<reference evidence="1" key="1">
    <citation type="submission" date="2025-08" db="UniProtKB">
        <authorList>
            <consortium name="Ensembl"/>
        </authorList>
    </citation>
    <scope>IDENTIFICATION</scope>
</reference>
<proteinExistence type="predicted"/>
<dbReference type="Ensembl" id="ENSSDUT00000006364.1">
    <property type="protein sequence ID" value="ENSSDUP00000006238.1"/>
    <property type="gene ID" value="ENSSDUG00000004614.1"/>
</dbReference>